<dbReference type="Gene3D" id="3.10.180.10">
    <property type="entry name" value="2,3-Dihydroxybiphenyl 1,2-Dioxygenase, domain 1"/>
    <property type="match status" value="2"/>
</dbReference>
<dbReference type="NCBIfam" id="TIGR01263">
    <property type="entry name" value="4HPPD"/>
    <property type="match status" value="1"/>
</dbReference>
<reference evidence="7 8" key="1">
    <citation type="submission" date="2021-01" db="EMBL/GenBank/DDBJ databases">
        <title>Whole genome shotgun sequence of Plantactinospora mayteni NBRC 109088.</title>
        <authorList>
            <person name="Komaki H."/>
            <person name="Tamura T."/>
        </authorList>
    </citation>
    <scope>NUCLEOTIDE SEQUENCE [LARGE SCALE GENOMIC DNA]</scope>
    <source>
        <strain evidence="7 8">NBRC 109088</strain>
    </source>
</reference>
<feature type="domain" description="VOC" evidence="6">
    <location>
        <begin position="5"/>
        <end position="136"/>
    </location>
</feature>
<dbReference type="InterPro" id="IPR004360">
    <property type="entry name" value="Glyas_Fos-R_dOase_dom"/>
</dbReference>
<dbReference type="RefSeq" id="WP_203855648.1">
    <property type="nucleotide sequence ID" value="NZ_BAAAZQ010000002.1"/>
</dbReference>
<evidence type="ECO:0000256" key="3">
    <source>
        <dbReference type="ARBA" id="ARBA00022723"/>
    </source>
</evidence>
<keyword evidence="5" id="KW-0408">Iron</keyword>
<dbReference type="EMBL" id="BONX01000003">
    <property type="protein sequence ID" value="GIG93983.1"/>
    <property type="molecule type" value="Genomic_DNA"/>
</dbReference>
<dbReference type="PIRSF" id="PIRSF009283">
    <property type="entry name" value="HPP_dOase"/>
    <property type="match status" value="1"/>
</dbReference>
<evidence type="ECO:0000256" key="1">
    <source>
        <dbReference type="ARBA" id="ARBA00001962"/>
    </source>
</evidence>
<dbReference type="InterPro" id="IPR041736">
    <property type="entry name" value="4OHPhenylPyrv_dOase_N"/>
</dbReference>
<comment type="caution">
    <text evidence="7">The sequence shown here is derived from an EMBL/GenBank/DDBJ whole genome shotgun (WGS) entry which is preliminary data.</text>
</comment>
<organism evidence="7 8">
    <name type="scientific">Plantactinospora mayteni</name>
    <dbReference type="NCBI Taxonomy" id="566021"/>
    <lineage>
        <taxon>Bacteria</taxon>
        <taxon>Bacillati</taxon>
        <taxon>Actinomycetota</taxon>
        <taxon>Actinomycetes</taxon>
        <taxon>Micromonosporales</taxon>
        <taxon>Micromonosporaceae</taxon>
        <taxon>Plantactinospora</taxon>
    </lineage>
</organism>
<dbReference type="Proteomes" id="UP000621500">
    <property type="component" value="Unassembled WGS sequence"/>
</dbReference>
<dbReference type="Pfam" id="PF00903">
    <property type="entry name" value="Glyoxalase"/>
    <property type="match status" value="1"/>
</dbReference>
<evidence type="ECO:0000313" key="8">
    <source>
        <dbReference type="Proteomes" id="UP000621500"/>
    </source>
</evidence>
<dbReference type="InterPro" id="IPR037523">
    <property type="entry name" value="VOC_core"/>
</dbReference>
<feature type="domain" description="VOC" evidence="6">
    <location>
        <begin position="148"/>
        <end position="298"/>
    </location>
</feature>
<dbReference type="PANTHER" id="PTHR11959">
    <property type="entry name" value="4-HYDROXYPHENYLPYRUVATE DIOXYGENASE"/>
    <property type="match status" value="1"/>
</dbReference>
<dbReference type="GO" id="GO:0051213">
    <property type="term" value="F:dioxygenase activity"/>
    <property type="evidence" value="ECO:0007669"/>
    <property type="project" value="UniProtKB-KW"/>
</dbReference>
<dbReference type="PROSITE" id="PS51819">
    <property type="entry name" value="VOC"/>
    <property type="match status" value="2"/>
</dbReference>
<dbReference type="InterPro" id="IPR041735">
    <property type="entry name" value="4OHPhenylPyrv_dOase_C"/>
</dbReference>
<keyword evidence="8" id="KW-1185">Reference proteome</keyword>
<evidence type="ECO:0000256" key="5">
    <source>
        <dbReference type="ARBA" id="ARBA00023004"/>
    </source>
</evidence>
<dbReference type="Pfam" id="PF14696">
    <property type="entry name" value="Glyoxalase_5"/>
    <property type="match status" value="1"/>
</dbReference>
<dbReference type="InterPro" id="IPR005956">
    <property type="entry name" value="4OHPhenylPyrv_dOase"/>
</dbReference>
<comment type="similarity">
    <text evidence="2">Belongs to the 4HPPD family.</text>
</comment>
<sequence length="345" mass="37044">MTVRTISHVELMTEDADAALGYFVSAFGFTPVARAERPDRTSTLLRGGLNIVVTAPRGTGPVRDYLDGHGDGIADIAFTCDDPADVMRRAIAAGARAFPAGTLGAPAVEGFGAVRHTLLSTSVTDPGWLPGAGWHRLGPVPPVGADLGLDHVAVCLAAGTLRDTVAHYERAFGFEWFSGEYIEVGAQAMDSIVVRTGDGATFTMIEPDPTHEPGQIDDFLRGNNGPGVQHLAFTVSDIVAAVRELSSRGVGFARTPGSYYDTLQARVGHLDEQLGDLRETSVLADRDEWGYLLQIFTRPPHSRPTLFYELIQRHDARGFGSNNIRALYEAVERLRAESLSGSGRA</sequence>
<keyword evidence="7" id="KW-0223">Dioxygenase</keyword>
<dbReference type="InterPro" id="IPR029068">
    <property type="entry name" value="Glyas_Bleomycin-R_OHBP_Dase"/>
</dbReference>
<dbReference type="CDD" id="cd08342">
    <property type="entry name" value="HPPD_N_like"/>
    <property type="match status" value="1"/>
</dbReference>
<evidence type="ECO:0000256" key="2">
    <source>
        <dbReference type="ARBA" id="ARBA00005877"/>
    </source>
</evidence>
<gene>
    <name evidence="7" type="ORF">Pma05_05560</name>
</gene>
<dbReference type="SUPFAM" id="SSF54593">
    <property type="entry name" value="Glyoxalase/Bleomycin resistance protein/Dihydroxybiphenyl dioxygenase"/>
    <property type="match status" value="1"/>
</dbReference>
<evidence type="ECO:0000256" key="4">
    <source>
        <dbReference type="ARBA" id="ARBA00022737"/>
    </source>
</evidence>
<keyword evidence="3" id="KW-0479">Metal-binding</keyword>
<accession>A0ABQ4EGX6</accession>
<evidence type="ECO:0000259" key="6">
    <source>
        <dbReference type="PROSITE" id="PS51819"/>
    </source>
</evidence>
<keyword evidence="7" id="KW-0560">Oxidoreductase</keyword>
<proteinExistence type="inferred from homology"/>
<dbReference type="CDD" id="cd07250">
    <property type="entry name" value="HPPD_C_like"/>
    <property type="match status" value="1"/>
</dbReference>
<dbReference type="PANTHER" id="PTHR11959:SF1">
    <property type="entry name" value="4-HYDROXYPHENYLPYRUVATE DIOXYGENASE"/>
    <property type="match status" value="1"/>
</dbReference>
<protein>
    <submittedName>
        <fullName evidence="7">4-hydroxyphenylpyruvate dioxygenase</fullName>
    </submittedName>
</protein>
<keyword evidence="4" id="KW-0677">Repeat</keyword>
<name>A0ABQ4EGX6_9ACTN</name>
<comment type="cofactor">
    <cofactor evidence="1">
        <name>Fe cation</name>
        <dbReference type="ChEBI" id="CHEBI:24875"/>
    </cofactor>
</comment>
<evidence type="ECO:0000313" key="7">
    <source>
        <dbReference type="EMBL" id="GIG93983.1"/>
    </source>
</evidence>